<sequence length="278" mass="31155">MKRRKDKSLDFVLRHYQSGRLDTRKSLAAFHRRTGHGPQRRFLPQRTVLFRVAVAAAIIIPFVVVLLTEGRLFAGHTVYRADAQTAVYTLADGTRVTLSPGSTLSYAPDNSREVEMSGKIYFEVHHNQAHPFNVRSRMGHVRVLGTKFQVAESDMLTEVYVTGGRVLFAARGSGEGVYLTPGMGAVLTKNSHIPVINRQSPNGVSWATHRFHFDNTPIDEVLADLTRHYDIPLSCTNHTKRLSGDFDAEALDHVLNIIEQTLNIKIRKEAKTPDAHHP</sequence>
<dbReference type="AlphaFoldDB" id="A0AAQ1UIE8"/>
<dbReference type="Pfam" id="PF04773">
    <property type="entry name" value="FecR"/>
    <property type="match status" value="1"/>
</dbReference>
<dbReference type="Gene3D" id="3.55.50.30">
    <property type="match status" value="1"/>
</dbReference>
<evidence type="ECO:0000256" key="1">
    <source>
        <dbReference type="SAM" id="Phobius"/>
    </source>
</evidence>
<feature type="domain" description="FecR protein" evidence="2">
    <location>
        <begin position="83"/>
        <end position="166"/>
    </location>
</feature>
<dbReference type="PIRSF" id="PIRSF018266">
    <property type="entry name" value="FecR"/>
    <property type="match status" value="1"/>
</dbReference>
<dbReference type="InterPro" id="IPR006860">
    <property type="entry name" value="FecR"/>
</dbReference>
<feature type="domain" description="Protein FecR C-terminal" evidence="3">
    <location>
        <begin position="210"/>
        <end position="271"/>
    </location>
</feature>
<name>A0AAQ1UIE8_9BACT</name>
<dbReference type="GO" id="GO:0016989">
    <property type="term" value="F:sigma factor antagonist activity"/>
    <property type="evidence" value="ECO:0007669"/>
    <property type="project" value="TreeGrafter"/>
</dbReference>
<dbReference type="PANTHER" id="PTHR30273:SF2">
    <property type="entry name" value="PROTEIN FECR"/>
    <property type="match status" value="1"/>
</dbReference>
<evidence type="ECO:0000313" key="5">
    <source>
        <dbReference type="Proteomes" id="UP000255283"/>
    </source>
</evidence>
<dbReference type="RefSeq" id="WP_115153987.1">
    <property type="nucleotide sequence ID" value="NZ_DBFWLE010000022.1"/>
</dbReference>
<feature type="transmembrane region" description="Helical" evidence="1">
    <location>
        <begin position="48"/>
        <end position="67"/>
    </location>
</feature>
<keyword evidence="1" id="KW-0472">Membrane</keyword>
<dbReference type="InterPro" id="IPR012373">
    <property type="entry name" value="Ferrdict_sens_TM"/>
</dbReference>
<organism evidence="4 5">
    <name type="scientific">Segatella buccae</name>
    <dbReference type="NCBI Taxonomy" id="28126"/>
    <lineage>
        <taxon>Bacteria</taxon>
        <taxon>Pseudomonadati</taxon>
        <taxon>Bacteroidota</taxon>
        <taxon>Bacteroidia</taxon>
        <taxon>Bacteroidales</taxon>
        <taxon>Prevotellaceae</taxon>
        <taxon>Segatella</taxon>
    </lineage>
</organism>
<proteinExistence type="predicted"/>
<comment type="caution">
    <text evidence="4">The sequence shown here is derived from an EMBL/GenBank/DDBJ whole genome shotgun (WGS) entry which is preliminary data.</text>
</comment>
<keyword evidence="1" id="KW-1133">Transmembrane helix</keyword>
<dbReference type="EMBL" id="UGTJ01000001">
    <property type="protein sequence ID" value="SUB80628.1"/>
    <property type="molecule type" value="Genomic_DNA"/>
</dbReference>
<evidence type="ECO:0000259" key="3">
    <source>
        <dbReference type="Pfam" id="PF16344"/>
    </source>
</evidence>
<keyword evidence="1" id="KW-0812">Transmembrane</keyword>
<gene>
    <name evidence="4" type="ORF">NCTC13063_01919</name>
</gene>
<protein>
    <submittedName>
        <fullName evidence="4">Fec operon regulator FecR</fullName>
    </submittedName>
</protein>
<evidence type="ECO:0000259" key="2">
    <source>
        <dbReference type="Pfam" id="PF04773"/>
    </source>
</evidence>
<dbReference type="Proteomes" id="UP000255283">
    <property type="component" value="Unassembled WGS sequence"/>
</dbReference>
<dbReference type="Gene3D" id="2.60.120.1440">
    <property type="match status" value="1"/>
</dbReference>
<dbReference type="InterPro" id="IPR032508">
    <property type="entry name" value="FecR_C"/>
</dbReference>
<accession>A0AAQ1UIE8</accession>
<dbReference type="PANTHER" id="PTHR30273">
    <property type="entry name" value="PERIPLASMIC SIGNAL SENSOR AND SIGMA FACTOR ACTIVATOR FECR-RELATED"/>
    <property type="match status" value="1"/>
</dbReference>
<evidence type="ECO:0000313" key="4">
    <source>
        <dbReference type="EMBL" id="SUB80628.1"/>
    </source>
</evidence>
<dbReference type="Pfam" id="PF16344">
    <property type="entry name" value="FecR_C"/>
    <property type="match status" value="1"/>
</dbReference>
<reference evidence="4 5" key="1">
    <citation type="submission" date="2018-06" db="EMBL/GenBank/DDBJ databases">
        <authorList>
            <consortium name="Pathogen Informatics"/>
            <person name="Doyle S."/>
        </authorList>
    </citation>
    <scope>NUCLEOTIDE SEQUENCE [LARGE SCALE GENOMIC DNA]</scope>
    <source>
        <strain evidence="4 5">NCTC13063</strain>
    </source>
</reference>